<organism evidence="1 2">
    <name type="scientific">Mycena alexandri</name>
    <dbReference type="NCBI Taxonomy" id="1745969"/>
    <lineage>
        <taxon>Eukaryota</taxon>
        <taxon>Fungi</taxon>
        <taxon>Dikarya</taxon>
        <taxon>Basidiomycota</taxon>
        <taxon>Agaricomycotina</taxon>
        <taxon>Agaricomycetes</taxon>
        <taxon>Agaricomycetidae</taxon>
        <taxon>Agaricales</taxon>
        <taxon>Marasmiineae</taxon>
        <taxon>Mycenaceae</taxon>
        <taxon>Mycena</taxon>
    </lineage>
</organism>
<evidence type="ECO:0000313" key="1">
    <source>
        <dbReference type="EMBL" id="KAJ7024105.1"/>
    </source>
</evidence>
<name>A0AAD6SAU6_9AGAR</name>
<evidence type="ECO:0000313" key="2">
    <source>
        <dbReference type="Proteomes" id="UP001218188"/>
    </source>
</evidence>
<protein>
    <submittedName>
        <fullName evidence="1">Uncharacterized protein</fullName>
    </submittedName>
</protein>
<accession>A0AAD6SAU6</accession>
<dbReference type="Proteomes" id="UP001218188">
    <property type="component" value="Unassembled WGS sequence"/>
</dbReference>
<keyword evidence="2" id="KW-1185">Reference proteome</keyword>
<feature type="non-terminal residue" evidence="1">
    <location>
        <position position="108"/>
    </location>
</feature>
<dbReference type="AlphaFoldDB" id="A0AAD6SAU6"/>
<feature type="non-terminal residue" evidence="1">
    <location>
        <position position="1"/>
    </location>
</feature>
<sequence length="108" mass="12861">AKKRPKAVGDWVARARNYTPTIASAEELGEQWWIWWTDINPDWRGEERPLGRDAGKPWKSMDYLGQNGFLNVLMVLKWWRDAMEESSPDWEDAVDDVIWVLQQMQRER</sequence>
<gene>
    <name evidence="1" type="ORF">C8F04DRAFT_873090</name>
</gene>
<comment type="caution">
    <text evidence="1">The sequence shown here is derived from an EMBL/GenBank/DDBJ whole genome shotgun (WGS) entry which is preliminary data.</text>
</comment>
<reference evidence="1" key="1">
    <citation type="submission" date="2023-03" db="EMBL/GenBank/DDBJ databases">
        <title>Massive genome expansion in bonnet fungi (Mycena s.s.) driven by repeated elements and novel gene families across ecological guilds.</title>
        <authorList>
            <consortium name="Lawrence Berkeley National Laboratory"/>
            <person name="Harder C.B."/>
            <person name="Miyauchi S."/>
            <person name="Viragh M."/>
            <person name="Kuo A."/>
            <person name="Thoen E."/>
            <person name="Andreopoulos B."/>
            <person name="Lu D."/>
            <person name="Skrede I."/>
            <person name="Drula E."/>
            <person name="Henrissat B."/>
            <person name="Morin E."/>
            <person name="Kohler A."/>
            <person name="Barry K."/>
            <person name="LaButti K."/>
            <person name="Morin E."/>
            <person name="Salamov A."/>
            <person name="Lipzen A."/>
            <person name="Mereny Z."/>
            <person name="Hegedus B."/>
            <person name="Baldrian P."/>
            <person name="Stursova M."/>
            <person name="Weitz H."/>
            <person name="Taylor A."/>
            <person name="Grigoriev I.V."/>
            <person name="Nagy L.G."/>
            <person name="Martin F."/>
            <person name="Kauserud H."/>
        </authorList>
    </citation>
    <scope>NUCLEOTIDE SEQUENCE</scope>
    <source>
        <strain evidence="1">CBHHK200</strain>
    </source>
</reference>
<proteinExistence type="predicted"/>
<dbReference type="EMBL" id="JARJCM010000175">
    <property type="protein sequence ID" value="KAJ7024105.1"/>
    <property type="molecule type" value="Genomic_DNA"/>
</dbReference>